<name>A0A0C9W903_9AGAM</name>
<dbReference type="EMBL" id="KN839893">
    <property type="protein sequence ID" value="KIJ59252.1"/>
    <property type="molecule type" value="Genomic_DNA"/>
</dbReference>
<evidence type="ECO:0000313" key="1">
    <source>
        <dbReference type="EMBL" id="KIJ59252.1"/>
    </source>
</evidence>
<evidence type="ECO:0000313" key="2">
    <source>
        <dbReference type="Proteomes" id="UP000053820"/>
    </source>
</evidence>
<dbReference type="HOGENOM" id="CLU_1378299_0_0_1"/>
<gene>
    <name evidence="1" type="ORF">HYDPIDRAFT_170916</name>
</gene>
<sequence length="198" mass="22804">MTRVYHWLFNHMHGGSNGEGKQKLLDLVPKKKDIASTIGKRDHKKEVDHLYSKYTKGCQQLGEKAMHGQTWHQQHFKAILKKPENTSLVMEINEYCAQARNGKDGELSGKSSEVPATIRTTLKYQLALNALTQTVDTAASQIHELTGAPSEWRFDYVVFSSWKDSKQKDMRSMMPKMATWLQPWIYFVGEAYSLRLKR</sequence>
<accession>A0A0C9W903</accession>
<keyword evidence="2" id="KW-1185">Reference proteome</keyword>
<protein>
    <submittedName>
        <fullName evidence="1">Unplaced genomic scaffold scaffold_59, whole genome shotgun sequence</fullName>
    </submittedName>
</protein>
<organism evidence="1 2">
    <name type="scientific">Hydnomerulius pinastri MD-312</name>
    <dbReference type="NCBI Taxonomy" id="994086"/>
    <lineage>
        <taxon>Eukaryota</taxon>
        <taxon>Fungi</taxon>
        <taxon>Dikarya</taxon>
        <taxon>Basidiomycota</taxon>
        <taxon>Agaricomycotina</taxon>
        <taxon>Agaricomycetes</taxon>
        <taxon>Agaricomycetidae</taxon>
        <taxon>Boletales</taxon>
        <taxon>Boletales incertae sedis</taxon>
        <taxon>Leucogyrophana</taxon>
    </lineage>
</organism>
<dbReference type="Proteomes" id="UP000053820">
    <property type="component" value="Unassembled WGS sequence"/>
</dbReference>
<reference evidence="1 2" key="1">
    <citation type="submission" date="2014-04" db="EMBL/GenBank/DDBJ databases">
        <title>Evolutionary Origins and Diversification of the Mycorrhizal Mutualists.</title>
        <authorList>
            <consortium name="DOE Joint Genome Institute"/>
            <consortium name="Mycorrhizal Genomics Consortium"/>
            <person name="Kohler A."/>
            <person name="Kuo A."/>
            <person name="Nagy L.G."/>
            <person name="Floudas D."/>
            <person name="Copeland A."/>
            <person name="Barry K.W."/>
            <person name="Cichocki N."/>
            <person name="Veneault-Fourrey C."/>
            <person name="LaButti K."/>
            <person name="Lindquist E.A."/>
            <person name="Lipzen A."/>
            <person name="Lundell T."/>
            <person name="Morin E."/>
            <person name="Murat C."/>
            <person name="Riley R."/>
            <person name="Ohm R."/>
            <person name="Sun H."/>
            <person name="Tunlid A."/>
            <person name="Henrissat B."/>
            <person name="Grigoriev I.V."/>
            <person name="Hibbett D.S."/>
            <person name="Martin F."/>
        </authorList>
    </citation>
    <scope>NUCLEOTIDE SEQUENCE [LARGE SCALE GENOMIC DNA]</scope>
    <source>
        <strain evidence="1 2">MD-312</strain>
    </source>
</reference>
<proteinExistence type="predicted"/>
<dbReference type="AlphaFoldDB" id="A0A0C9W903"/>